<evidence type="ECO:0000313" key="2">
    <source>
        <dbReference type="EMBL" id="MCI3271431.1"/>
    </source>
</evidence>
<feature type="region of interest" description="Disordered" evidence="1">
    <location>
        <begin position="1"/>
        <end position="27"/>
    </location>
</feature>
<dbReference type="EMBL" id="JALDAY010000003">
    <property type="protein sequence ID" value="MCI3271431.1"/>
    <property type="molecule type" value="Genomic_DNA"/>
</dbReference>
<sequence>MSPLHRLLDRVLPPTGTHRGRRANTAPERIEVPLDSLLGPQLPAFVDVPHGAVAPQSFRYCPPCGGDVAVVLHPGDTHRCEAGHFTIPTTNGER</sequence>
<evidence type="ECO:0000256" key="1">
    <source>
        <dbReference type="SAM" id="MobiDB-lite"/>
    </source>
</evidence>
<gene>
    <name evidence="2" type="ORF">MQP27_09940</name>
</gene>
<proteinExistence type="predicted"/>
<organism evidence="2 3">
    <name type="scientific">Streptomyces cylindrosporus</name>
    <dbReference type="NCBI Taxonomy" id="2927583"/>
    <lineage>
        <taxon>Bacteria</taxon>
        <taxon>Bacillati</taxon>
        <taxon>Actinomycetota</taxon>
        <taxon>Actinomycetes</taxon>
        <taxon>Kitasatosporales</taxon>
        <taxon>Streptomycetaceae</taxon>
        <taxon>Streptomyces</taxon>
    </lineage>
</organism>
<protein>
    <submittedName>
        <fullName evidence="2">Uncharacterized protein</fullName>
    </submittedName>
</protein>
<dbReference type="RefSeq" id="WP_242764000.1">
    <property type="nucleotide sequence ID" value="NZ_JALDAY010000003.1"/>
</dbReference>
<accession>A0ABS9Y2J5</accession>
<keyword evidence="3" id="KW-1185">Reference proteome</keyword>
<evidence type="ECO:0000313" key="3">
    <source>
        <dbReference type="Proteomes" id="UP001165269"/>
    </source>
</evidence>
<name>A0ABS9Y2J5_9ACTN</name>
<reference evidence="2" key="1">
    <citation type="submission" date="2022-03" db="EMBL/GenBank/DDBJ databases">
        <title>Streptomyces 7R015 and 7R016 isolated from Barleria lupulina in Thailand.</title>
        <authorList>
            <person name="Kanchanasin P."/>
            <person name="Phongsopitanun W."/>
            <person name="Tanasupawat S."/>
        </authorList>
    </citation>
    <scope>NUCLEOTIDE SEQUENCE</scope>
    <source>
        <strain evidence="2">7R015</strain>
    </source>
</reference>
<comment type="caution">
    <text evidence="2">The sequence shown here is derived from an EMBL/GenBank/DDBJ whole genome shotgun (WGS) entry which is preliminary data.</text>
</comment>
<dbReference type="Proteomes" id="UP001165269">
    <property type="component" value="Unassembled WGS sequence"/>
</dbReference>